<sequence>MNVQPHVQSSLTTAGGASPALSSPGGLSDPASSQAAAKLALRKQLEKTLLEIPPPKPSPPMLNFLPSAANNEFIYMLGLEEVVQSVIESQ</sequence>
<keyword evidence="2" id="KW-0805">Transcription regulation</keyword>
<evidence type="ECO:0000256" key="2">
    <source>
        <dbReference type="ARBA" id="ARBA00023015"/>
    </source>
</evidence>
<gene>
    <name evidence="7" type="ORF">chiPu_0024905</name>
</gene>
<comment type="caution">
    <text evidence="7">The sequence shown here is derived from an EMBL/GenBank/DDBJ whole genome shotgun (WGS) entry which is preliminary data.</text>
</comment>
<evidence type="ECO:0000256" key="1">
    <source>
        <dbReference type="ARBA" id="ARBA00004123"/>
    </source>
</evidence>
<evidence type="ECO:0000256" key="3">
    <source>
        <dbReference type="ARBA" id="ARBA00023054"/>
    </source>
</evidence>
<organism evidence="7 8">
    <name type="scientific">Chiloscyllium punctatum</name>
    <name type="common">Brownbanded bambooshark</name>
    <name type="synonym">Hemiscyllium punctatum</name>
    <dbReference type="NCBI Taxonomy" id="137246"/>
    <lineage>
        <taxon>Eukaryota</taxon>
        <taxon>Metazoa</taxon>
        <taxon>Chordata</taxon>
        <taxon>Craniata</taxon>
        <taxon>Vertebrata</taxon>
        <taxon>Chondrichthyes</taxon>
        <taxon>Elasmobranchii</taxon>
        <taxon>Galeomorphii</taxon>
        <taxon>Galeoidea</taxon>
        <taxon>Orectolobiformes</taxon>
        <taxon>Hemiscylliidae</taxon>
        <taxon>Chiloscyllium</taxon>
    </lineage>
</organism>
<comment type="subcellular location">
    <subcellularLocation>
        <location evidence="1">Nucleus</location>
    </subcellularLocation>
</comment>
<keyword evidence="5" id="KW-0539">Nucleus</keyword>
<dbReference type="InterPro" id="IPR040386">
    <property type="entry name" value="P66"/>
</dbReference>
<dbReference type="EMBL" id="BEZZ01048496">
    <property type="protein sequence ID" value="GCC40835.1"/>
    <property type="molecule type" value="Genomic_DNA"/>
</dbReference>
<evidence type="ECO:0000256" key="5">
    <source>
        <dbReference type="ARBA" id="ARBA00023242"/>
    </source>
</evidence>
<keyword evidence="4" id="KW-0804">Transcription</keyword>
<evidence type="ECO:0000256" key="6">
    <source>
        <dbReference type="SAM" id="MobiDB-lite"/>
    </source>
</evidence>
<dbReference type="AlphaFoldDB" id="A0A401TDX9"/>
<feature type="compositionally biased region" description="Low complexity" evidence="6">
    <location>
        <begin position="14"/>
        <end position="35"/>
    </location>
</feature>
<evidence type="ECO:0000313" key="7">
    <source>
        <dbReference type="EMBL" id="GCC40835.1"/>
    </source>
</evidence>
<dbReference type="PANTHER" id="PTHR13455">
    <property type="entry name" value="TRANSCRIPTIONAL REPRESSOR P66-RELATED"/>
    <property type="match status" value="1"/>
</dbReference>
<dbReference type="Proteomes" id="UP000287033">
    <property type="component" value="Unassembled WGS sequence"/>
</dbReference>
<evidence type="ECO:0000313" key="8">
    <source>
        <dbReference type="Proteomes" id="UP000287033"/>
    </source>
</evidence>
<dbReference type="GO" id="GO:0016581">
    <property type="term" value="C:NuRD complex"/>
    <property type="evidence" value="ECO:0007669"/>
    <property type="project" value="TreeGrafter"/>
</dbReference>
<evidence type="ECO:0000256" key="4">
    <source>
        <dbReference type="ARBA" id="ARBA00023163"/>
    </source>
</evidence>
<keyword evidence="3" id="KW-0175">Coiled coil</keyword>
<keyword evidence="8" id="KW-1185">Reference proteome</keyword>
<feature type="region of interest" description="Disordered" evidence="6">
    <location>
        <begin position="1"/>
        <end position="35"/>
    </location>
</feature>
<dbReference type="GO" id="GO:0000122">
    <property type="term" value="P:negative regulation of transcription by RNA polymerase II"/>
    <property type="evidence" value="ECO:0007669"/>
    <property type="project" value="InterPro"/>
</dbReference>
<dbReference type="PANTHER" id="PTHR13455:SF4">
    <property type="entry name" value="TRANSCRIPTIONAL REPRESSOR P66-BETA"/>
    <property type="match status" value="1"/>
</dbReference>
<feature type="non-terminal residue" evidence="7">
    <location>
        <position position="90"/>
    </location>
</feature>
<reference evidence="7 8" key="1">
    <citation type="journal article" date="2018" name="Nat. Ecol. Evol.">
        <title>Shark genomes provide insights into elasmobranch evolution and the origin of vertebrates.</title>
        <authorList>
            <person name="Hara Y"/>
            <person name="Yamaguchi K"/>
            <person name="Onimaru K"/>
            <person name="Kadota M"/>
            <person name="Koyanagi M"/>
            <person name="Keeley SD"/>
            <person name="Tatsumi K"/>
            <person name="Tanaka K"/>
            <person name="Motone F"/>
            <person name="Kageyama Y"/>
            <person name="Nozu R"/>
            <person name="Adachi N"/>
            <person name="Nishimura O"/>
            <person name="Nakagawa R"/>
            <person name="Tanegashima C"/>
            <person name="Kiyatake I"/>
            <person name="Matsumoto R"/>
            <person name="Murakumo K"/>
            <person name="Nishida K"/>
            <person name="Terakita A"/>
            <person name="Kuratani S"/>
            <person name="Sato K"/>
            <person name="Hyodo S Kuraku.S."/>
        </authorList>
    </citation>
    <scope>NUCLEOTIDE SEQUENCE [LARGE SCALE GENOMIC DNA]</scope>
</reference>
<dbReference type="STRING" id="137246.A0A401TDX9"/>
<name>A0A401TDX9_CHIPU</name>
<feature type="compositionally biased region" description="Polar residues" evidence="6">
    <location>
        <begin position="1"/>
        <end position="13"/>
    </location>
</feature>
<protein>
    <submittedName>
        <fullName evidence="7">Uncharacterized protein</fullName>
    </submittedName>
</protein>
<accession>A0A401TDX9</accession>
<proteinExistence type="predicted"/>